<organism evidence="1 2">
    <name type="scientific">Phytoactinopolyspora alkaliphila</name>
    <dbReference type="NCBI Taxonomy" id="1783498"/>
    <lineage>
        <taxon>Bacteria</taxon>
        <taxon>Bacillati</taxon>
        <taxon>Actinomycetota</taxon>
        <taxon>Actinomycetes</taxon>
        <taxon>Jiangellales</taxon>
        <taxon>Jiangellaceae</taxon>
        <taxon>Phytoactinopolyspora</taxon>
    </lineage>
</organism>
<dbReference type="Proteomes" id="UP000469185">
    <property type="component" value="Unassembled WGS sequence"/>
</dbReference>
<keyword evidence="2" id="KW-1185">Reference proteome</keyword>
<name>A0A6N9YTL4_9ACTN</name>
<comment type="caution">
    <text evidence="1">The sequence shown here is derived from an EMBL/GenBank/DDBJ whole genome shotgun (WGS) entry which is preliminary data.</text>
</comment>
<dbReference type="InterPro" id="IPR006059">
    <property type="entry name" value="SBP"/>
</dbReference>
<dbReference type="PANTHER" id="PTHR43649:SF12">
    <property type="entry name" value="DIACETYLCHITOBIOSE BINDING PROTEIN DASA"/>
    <property type="match status" value="1"/>
</dbReference>
<dbReference type="InterPro" id="IPR050490">
    <property type="entry name" value="Bact_solute-bd_prot1"/>
</dbReference>
<dbReference type="PROSITE" id="PS51257">
    <property type="entry name" value="PROKAR_LIPOPROTEIN"/>
    <property type="match status" value="1"/>
</dbReference>
<gene>
    <name evidence="1" type="ORF">G1H11_24130</name>
</gene>
<sequence>MNAATARTSLQPWKKGSLALISGLLVLTACGSDDGAADDADGGEGSAEEIVLDFPSWQANEPGHGEALAAIIEEFESRHEGVTVNLYAVSNEDFQNQIVTRLSAGDPPDIIPSGNHFFAFAATGQLEPLNDRLEASGLLDEWESFQSERVVDGDHLALTMHALTRMLYVNEEYLDDAGLDGPPTSPQELSAAVDTLAANLEEGVSPWGATTTTHSNLFGESTAFIVGMGSQWIVDGEWAVTAPATVEAIELYRSLATQAPPGLDGGGYRQLLADGRVAMSQDGSWVIATLDDTAPEDIRPSIAAAVPPFENTLALVGTSLSIPAGISDERKDLAWEFIQVAAEPEFQGQWAGSIDAAPGRTGSIPQERIDERPELAIVADTIASAQPEFPDSENFRANFGEIETRIIDAMMRLLTTDADTLEVLTDLENQLAGITEP</sequence>
<protein>
    <submittedName>
        <fullName evidence="1">Extracellular solute-binding protein</fullName>
    </submittedName>
</protein>
<reference evidence="1 2" key="1">
    <citation type="submission" date="2020-02" db="EMBL/GenBank/DDBJ databases">
        <authorList>
            <person name="Li X.-J."/>
            <person name="Feng X.-M."/>
        </authorList>
    </citation>
    <scope>NUCLEOTIDE SEQUENCE [LARGE SCALE GENOMIC DNA]</scope>
    <source>
        <strain evidence="1 2">CGMCC 4.7225</strain>
    </source>
</reference>
<accession>A0A6N9YTL4</accession>
<proteinExistence type="predicted"/>
<dbReference type="SUPFAM" id="SSF53850">
    <property type="entry name" value="Periplasmic binding protein-like II"/>
    <property type="match status" value="1"/>
</dbReference>
<evidence type="ECO:0000313" key="2">
    <source>
        <dbReference type="Proteomes" id="UP000469185"/>
    </source>
</evidence>
<dbReference type="Pfam" id="PF01547">
    <property type="entry name" value="SBP_bac_1"/>
    <property type="match status" value="1"/>
</dbReference>
<evidence type="ECO:0000313" key="1">
    <source>
        <dbReference type="EMBL" id="NED98393.1"/>
    </source>
</evidence>
<dbReference type="Gene3D" id="3.40.190.10">
    <property type="entry name" value="Periplasmic binding protein-like II"/>
    <property type="match status" value="1"/>
</dbReference>
<dbReference type="AlphaFoldDB" id="A0A6N9YTL4"/>
<dbReference type="RefSeq" id="WP_163821189.1">
    <property type="nucleotide sequence ID" value="NZ_JAAGOB010000020.1"/>
</dbReference>
<dbReference type="PANTHER" id="PTHR43649">
    <property type="entry name" value="ARABINOSE-BINDING PROTEIN-RELATED"/>
    <property type="match status" value="1"/>
</dbReference>
<dbReference type="EMBL" id="JAAGOB010000020">
    <property type="protein sequence ID" value="NED98393.1"/>
    <property type="molecule type" value="Genomic_DNA"/>
</dbReference>